<evidence type="ECO:0000313" key="2">
    <source>
        <dbReference type="EMBL" id="KAG5961988.1"/>
    </source>
</evidence>
<comment type="caution">
    <text evidence="2">The sequence shown here is derived from an EMBL/GenBank/DDBJ whole genome shotgun (WGS) entry which is preliminary data.</text>
</comment>
<accession>A0A9P7SN27</accession>
<dbReference type="AlphaFoldDB" id="A0A9P7SN27"/>
<feature type="compositionally biased region" description="Basic and acidic residues" evidence="1">
    <location>
        <begin position="80"/>
        <end position="90"/>
    </location>
</feature>
<name>A0A9P7SN27_9HYPO</name>
<sequence length="99" mass="10357">MGRGADAAEVLFRGLHRLLVDLRGTDDDVLYGGVPVILGGDFGRGDESASLALLGYVAGGVRVEAEHEVGMGRTPAGQQQDRDASRRGADDRLALGSIH</sequence>
<protein>
    <submittedName>
        <fullName evidence="2">Uncharacterized protein</fullName>
    </submittedName>
</protein>
<dbReference type="Proteomes" id="UP000784919">
    <property type="component" value="Unassembled WGS sequence"/>
</dbReference>
<evidence type="ECO:0000313" key="3">
    <source>
        <dbReference type="Proteomes" id="UP000784919"/>
    </source>
</evidence>
<dbReference type="OrthoDB" id="4360910at2759"/>
<gene>
    <name evidence="2" type="ORF">E4U56_003606</name>
</gene>
<reference evidence="2" key="1">
    <citation type="journal article" date="2020" name="bioRxiv">
        <title>Whole genome comparisons of ergot fungi reveals the divergence and evolution of species within the genus Claviceps are the result of varying mechanisms driving genome evolution and host range expansion.</title>
        <authorList>
            <person name="Wyka S.A."/>
            <person name="Mondo S.J."/>
            <person name="Liu M."/>
            <person name="Dettman J."/>
            <person name="Nalam V."/>
            <person name="Broders K.D."/>
        </authorList>
    </citation>
    <scope>NUCLEOTIDE SEQUENCE</scope>
    <source>
        <strain evidence="2">CCC 1102</strain>
    </source>
</reference>
<organism evidence="2 3">
    <name type="scientific">Claviceps arundinis</name>
    <dbReference type="NCBI Taxonomy" id="1623583"/>
    <lineage>
        <taxon>Eukaryota</taxon>
        <taxon>Fungi</taxon>
        <taxon>Dikarya</taxon>
        <taxon>Ascomycota</taxon>
        <taxon>Pezizomycotina</taxon>
        <taxon>Sordariomycetes</taxon>
        <taxon>Hypocreomycetidae</taxon>
        <taxon>Hypocreales</taxon>
        <taxon>Clavicipitaceae</taxon>
        <taxon>Claviceps</taxon>
    </lineage>
</organism>
<dbReference type="EMBL" id="SRPS01000234">
    <property type="protein sequence ID" value="KAG5961988.1"/>
    <property type="molecule type" value="Genomic_DNA"/>
</dbReference>
<proteinExistence type="predicted"/>
<evidence type="ECO:0000256" key="1">
    <source>
        <dbReference type="SAM" id="MobiDB-lite"/>
    </source>
</evidence>
<feature type="region of interest" description="Disordered" evidence="1">
    <location>
        <begin position="68"/>
        <end position="90"/>
    </location>
</feature>